<dbReference type="EMBL" id="BQXS01011863">
    <property type="protein sequence ID" value="GKT17605.1"/>
    <property type="molecule type" value="Genomic_DNA"/>
</dbReference>
<comment type="caution">
    <text evidence="2">The sequence shown here is derived from an EMBL/GenBank/DDBJ whole genome shotgun (WGS) entry which is preliminary data.</text>
</comment>
<keyword evidence="3" id="KW-1185">Reference proteome</keyword>
<reference evidence="2" key="1">
    <citation type="submission" date="2022-03" db="EMBL/GenBank/DDBJ databases">
        <title>Draft genome sequence of Aduncisulcus paluster, a free-living microaerophilic Fornicata.</title>
        <authorList>
            <person name="Yuyama I."/>
            <person name="Kume K."/>
            <person name="Tamura T."/>
            <person name="Inagaki Y."/>
            <person name="Hashimoto T."/>
        </authorList>
    </citation>
    <scope>NUCLEOTIDE SEQUENCE</scope>
    <source>
        <strain evidence="2">NY0171</strain>
    </source>
</reference>
<evidence type="ECO:0000313" key="3">
    <source>
        <dbReference type="Proteomes" id="UP001057375"/>
    </source>
</evidence>
<gene>
    <name evidence="2" type="ORF">ADUPG1_011141</name>
</gene>
<feature type="region of interest" description="Disordered" evidence="1">
    <location>
        <begin position="107"/>
        <end position="151"/>
    </location>
</feature>
<protein>
    <submittedName>
        <fullName evidence="2">Uncharacterized protein</fullName>
    </submittedName>
</protein>
<sequence>MVNRRHGRTGSCDKGFSLGLAAGHSKRDRYTLEKEKTTRRAMLYSGPRKYRGRSTVTPTQLQPKRRDLSAAMADRRDRPSPAIPNHRTVLRKMVEGKVDRSLRAKIRTRSSRSHRRRPGGNTLPRRIGDPDEAEIGSPHLGRLPPSRTGNTISSTSVEGIFRAALAGCPAVFEGMVRCGHFPIHSYNLWED</sequence>
<name>A0ABQ5JYF3_9EUKA</name>
<feature type="region of interest" description="Disordered" evidence="1">
    <location>
        <begin position="49"/>
        <end position="84"/>
    </location>
</feature>
<evidence type="ECO:0000313" key="2">
    <source>
        <dbReference type="EMBL" id="GKT17605.1"/>
    </source>
</evidence>
<feature type="compositionally biased region" description="Basic and acidic residues" evidence="1">
    <location>
        <begin position="64"/>
        <end position="79"/>
    </location>
</feature>
<organism evidence="2 3">
    <name type="scientific">Aduncisulcus paluster</name>
    <dbReference type="NCBI Taxonomy" id="2918883"/>
    <lineage>
        <taxon>Eukaryota</taxon>
        <taxon>Metamonada</taxon>
        <taxon>Carpediemonas-like organisms</taxon>
        <taxon>Aduncisulcus</taxon>
    </lineage>
</organism>
<dbReference type="Proteomes" id="UP001057375">
    <property type="component" value="Unassembled WGS sequence"/>
</dbReference>
<feature type="compositionally biased region" description="Basic residues" evidence="1">
    <location>
        <begin position="107"/>
        <end position="118"/>
    </location>
</feature>
<accession>A0ABQ5JYF3</accession>
<evidence type="ECO:0000256" key="1">
    <source>
        <dbReference type="SAM" id="MobiDB-lite"/>
    </source>
</evidence>
<proteinExistence type="predicted"/>